<organism evidence="1 2">
    <name type="scientific">Erwinia amylovora NBRC 12687 = CFBP 1232</name>
    <dbReference type="NCBI Taxonomy" id="1219359"/>
    <lineage>
        <taxon>Bacteria</taxon>
        <taxon>Pseudomonadati</taxon>
        <taxon>Pseudomonadota</taxon>
        <taxon>Gammaproteobacteria</taxon>
        <taxon>Enterobacterales</taxon>
        <taxon>Erwiniaceae</taxon>
        <taxon>Erwinia</taxon>
    </lineage>
</organism>
<dbReference type="EMBL" id="CAPB01000041">
    <property type="protein sequence ID" value="CCO95571.1"/>
    <property type="molecule type" value="Genomic_DNA"/>
</dbReference>
<evidence type="ECO:0000313" key="1">
    <source>
        <dbReference type="EMBL" id="CCO95571.1"/>
    </source>
</evidence>
<gene>
    <name evidence="1" type="ORF">BN437_3672</name>
</gene>
<comment type="caution">
    <text evidence="1">The sequence shown here is derived from an EMBL/GenBank/DDBJ whole genome shotgun (WGS) entry which is preliminary data.</text>
</comment>
<reference evidence="1 2" key="2">
    <citation type="submission" date="2013-04" db="EMBL/GenBank/DDBJ databases">
        <title>Comparative genomics of 12 strains of Erwinia amylovora identifies a pan-genome with a large conserved core and provides insights into host specificity.</title>
        <authorList>
            <person name="Mann R.A."/>
            <person name="Smits T.H.M."/>
            <person name="Buehlmann A."/>
            <person name="Blom J."/>
            <person name="Goesmann A."/>
            <person name="Frey J.E."/>
            <person name="Plummer K.M."/>
            <person name="Beer S.V."/>
            <person name="Luck J."/>
            <person name="Duffy B."/>
            <person name="Rodoni B."/>
        </authorList>
    </citation>
    <scope>NUCLEOTIDE SEQUENCE [LARGE SCALE GENOMIC DNA]</scope>
    <source>
        <strain evidence="2">CFBP 1232</strain>
    </source>
</reference>
<sequence length="30" mass="3163">MAAGWLPFFSFSLVNSLELTKSGCDLSIAG</sequence>
<accession>A0A830ZYS4</accession>
<dbReference type="AlphaFoldDB" id="A0A830ZYS4"/>
<evidence type="ECO:0000313" key="2">
    <source>
        <dbReference type="Proteomes" id="UP000013111"/>
    </source>
</evidence>
<reference evidence="1 2" key="1">
    <citation type="submission" date="2012-11" db="EMBL/GenBank/DDBJ databases">
        <authorList>
            <person name="Linke B."/>
        </authorList>
    </citation>
    <scope>NUCLEOTIDE SEQUENCE [LARGE SCALE GENOMIC DNA]</scope>
    <source>
        <strain evidence="2">CFBP 1232</strain>
    </source>
</reference>
<dbReference type="Proteomes" id="UP000013111">
    <property type="component" value="Unassembled WGS sequence"/>
</dbReference>
<name>A0A830ZYS4_ERWAM</name>
<proteinExistence type="predicted"/>
<protein>
    <submittedName>
        <fullName evidence="1">Uncharacterized protein</fullName>
    </submittedName>
</protein>